<dbReference type="RefSeq" id="WP_301414760.1">
    <property type="nucleotide sequence ID" value="NZ_CP098023.1"/>
</dbReference>
<reference evidence="1 2" key="1">
    <citation type="submission" date="2022-05" db="EMBL/GenBank/DDBJ databases">
        <title>Microbulbifer sp. nov., isolated from sponge.</title>
        <authorList>
            <person name="Gao L."/>
        </authorList>
    </citation>
    <scope>NUCLEOTIDE SEQUENCE [LARGE SCALE GENOMIC DNA]</scope>
    <source>
        <strain evidence="1 2">MI-G</strain>
    </source>
</reference>
<evidence type="ECO:0000313" key="1">
    <source>
        <dbReference type="EMBL" id="WKD48974.1"/>
    </source>
</evidence>
<proteinExistence type="predicted"/>
<evidence type="ECO:0008006" key="3">
    <source>
        <dbReference type="Google" id="ProtNLM"/>
    </source>
</evidence>
<dbReference type="EMBL" id="CP098023">
    <property type="protein sequence ID" value="WKD48974.1"/>
    <property type="molecule type" value="Genomic_DNA"/>
</dbReference>
<protein>
    <recommendedName>
        <fullName evidence="3">Antitermination protein Q</fullName>
    </recommendedName>
</protein>
<keyword evidence="2" id="KW-1185">Reference proteome</keyword>
<accession>A0ABY9EBT4</accession>
<organism evidence="1 2">
    <name type="scientific">Microbulbifer spongiae</name>
    <dbReference type="NCBI Taxonomy" id="2944933"/>
    <lineage>
        <taxon>Bacteria</taxon>
        <taxon>Pseudomonadati</taxon>
        <taxon>Pseudomonadota</taxon>
        <taxon>Gammaproteobacteria</taxon>
        <taxon>Cellvibrionales</taxon>
        <taxon>Microbulbiferaceae</taxon>
        <taxon>Microbulbifer</taxon>
    </lineage>
</organism>
<evidence type="ECO:0000313" key="2">
    <source>
        <dbReference type="Proteomes" id="UP001321520"/>
    </source>
</evidence>
<gene>
    <name evidence="1" type="ORF">M8T91_13880</name>
</gene>
<sequence>MNFSPGEKMVNEISIRERLWEWSRAYPEQAGDSVNWLRMAAFGRRMLSGRRESPDPIDYDRAALTDTAVLAYLNVIARRQDKEKAALERKVFWLRYYYRWEMQNVCRKVGQSKSWVINMCKVIEGAVEALYLAENAA</sequence>
<dbReference type="Proteomes" id="UP001321520">
    <property type="component" value="Chromosome"/>
</dbReference>
<name>A0ABY9EBT4_9GAMM</name>